<dbReference type="InterPro" id="IPR052357">
    <property type="entry name" value="Orn_Lys_Arg_decarboxylase-I"/>
</dbReference>
<dbReference type="InterPro" id="IPR036633">
    <property type="entry name" value="Prn/Lys/Arg_de-COase_C_sf"/>
</dbReference>
<dbReference type="SUPFAM" id="SSF53383">
    <property type="entry name" value="PLP-dependent transferases"/>
    <property type="match status" value="1"/>
</dbReference>
<comment type="similarity">
    <text evidence="2">Belongs to the Orn/Lys/Arg decarboxylase class-I family.</text>
</comment>
<dbReference type="InterPro" id="IPR015424">
    <property type="entry name" value="PyrdxlP-dep_Trfase"/>
</dbReference>
<dbReference type="InterPro" id="IPR000310">
    <property type="entry name" value="Orn/Lys/Arg_deCO2ase_major_dom"/>
</dbReference>
<dbReference type="Gene3D" id="3.90.100.10">
    <property type="entry name" value="Orn/Lys/Arg decarboxylase, C-terminal domain"/>
    <property type="match status" value="1"/>
</dbReference>
<evidence type="ECO:0000259" key="7">
    <source>
        <dbReference type="Pfam" id="PF03711"/>
    </source>
</evidence>
<evidence type="ECO:0000256" key="4">
    <source>
        <dbReference type="ARBA" id="ARBA00022898"/>
    </source>
</evidence>
<evidence type="ECO:0000256" key="5">
    <source>
        <dbReference type="ARBA" id="ARBA00023239"/>
    </source>
</evidence>
<keyword evidence="8" id="KW-0808">Transferase</keyword>
<dbReference type="Pfam" id="PF03711">
    <property type="entry name" value="OKR_DC_1_C"/>
    <property type="match status" value="1"/>
</dbReference>
<evidence type="ECO:0000313" key="9">
    <source>
        <dbReference type="Proteomes" id="UP000660861"/>
    </source>
</evidence>
<comment type="cofactor">
    <cofactor evidence="1">
        <name>pyridoxal 5'-phosphate</name>
        <dbReference type="ChEBI" id="CHEBI:597326"/>
    </cofactor>
</comment>
<dbReference type="InterPro" id="IPR008286">
    <property type="entry name" value="Prn/Lys/Arg_de-COase_C"/>
</dbReference>
<dbReference type="Gene3D" id="3.40.640.10">
    <property type="entry name" value="Type I PLP-dependent aspartate aminotransferase-like (Major domain)"/>
    <property type="match status" value="1"/>
</dbReference>
<accession>A0A926ICG1</accession>
<evidence type="ECO:0000313" key="8">
    <source>
        <dbReference type="EMBL" id="MBC8571323.1"/>
    </source>
</evidence>
<protein>
    <submittedName>
        <fullName evidence="8">DegT/DnrJ/EryC1/StrS family aminotransferase</fullName>
    </submittedName>
</protein>
<dbReference type="GO" id="GO:0016831">
    <property type="term" value="F:carboxy-lyase activity"/>
    <property type="evidence" value="ECO:0007669"/>
    <property type="project" value="UniProtKB-KW"/>
</dbReference>
<dbReference type="Pfam" id="PF01276">
    <property type="entry name" value="OKR_DC_1"/>
    <property type="match status" value="1"/>
</dbReference>
<keyword evidence="3" id="KW-0210">Decarboxylase</keyword>
<evidence type="ECO:0000256" key="2">
    <source>
        <dbReference type="ARBA" id="ARBA00010671"/>
    </source>
</evidence>
<organism evidence="8 9">
    <name type="scientific">Zongyangia hominis</name>
    <dbReference type="NCBI Taxonomy" id="2763677"/>
    <lineage>
        <taxon>Bacteria</taxon>
        <taxon>Bacillati</taxon>
        <taxon>Bacillota</taxon>
        <taxon>Clostridia</taxon>
        <taxon>Eubacteriales</taxon>
        <taxon>Oscillospiraceae</taxon>
        <taxon>Zongyangia</taxon>
    </lineage>
</organism>
<dbReference type="RefSeq" id="WP_262398373.1">
    <property type="nucleotide sequence ID" value="NZ_JACRTC010000010.1"/>
</dbReference>
<reference evidence="8" key="1">
    <citation type="submission" date="2020-08" db="EMBL/GenBank/DDBJ databases">
        <title>Genome public.</title>
        <authorList>
            <person name="Liu C."/>
            <person name="Sun Q."/>
        </authorList>
    </citation>
    <scope>NUCLEOTIDE SEQUENCE</scope>
    <source>
        <strain evidence="8">NSJ-54</strain>
    </source>
</reference>
<sequence>MTTPIRRMLDAYLAEGKARMHMPGHKGILPPPLGDAAAYDITEVQGADSLFECDGVIRACEEGFAALYGAKESLLSCGGSTLCIQAMLALAAHPGEKILFFRNIHRAALNAMILLDIRPVWIYPEGDAEGFGRAEPYQVREMLEAHPDIRGVYLTSPDYYGGMHDIAAIAKICHAFDVPLLVDNAHGAHLRFLERDRHPISLGADLCCDSLHKTLPALTGSAILHIGADRFSRDAAKEAMGLFGSTSPSYLMMLSMDMLLSDPARLTEEIRRTVGQCERVRALLRYRGYAVLDGDPMKLTFRRPGRTGLETAALLREAGIEPEFADGKWVVLMPSMNTPDEDFIRLTRHLAVGQDAPAAAGGCRALGSVCNDVAVPASEVSSREQAPFQTAAAGGCRAPGSVCSEAAVPASEVSSQEQAPFQTAAAGGCRAPGSVCSEAAEPTSEVSLQEQAPFQTAAAGGCRACGSVCSEAAVPASEVSLREQAPFQTAAAGGCRAPGSICGEAAVPTSGMLERGESASLATEPPHGMAADTVRPPREAYFAPSEHIHTVDAEGRIYADIRWPCPPAIPIILPGERIDKKVCEIFLASGKTVIKVVQ</sequence>
<dbReference type="EMBL" id="JACRTC010000010">
    <property type="protein sequence ID" value="MBC8571323.1"/>
    <property type="molecule type" value="Genomic_DNA"/>
</dbReference>
<dbReference type="Proteomes" id="UP000660861">
    <property type="component" value="Unassembled WGS sequence"/>
</dbReference>
<dbReference type="PANTHER" id="PTHR43277">
    <property type="entry name" value="ARGININE DECARBOXYLASE"/>
    <property type="match status" value="1"/>
</dbReference>
<evidence type="ECO:0000256" key="1">
    <source>
        <dbReference type="ARBA" id="ARBA00001933"/>
    </source>
</evidence>
<name>A0A926ICG1_9FIRM</name>
<dbReference type="SUPFAM" id="SSF55904">
    <property type="entry name" value="Ornithine decarboxylase C-terminal domain"/>
    <property type="match status" value="1"/>
</dbReference>
<keyword evidence="8" id="KW-0032">Aminotransferase</keyword>
<evidence type="ECO:0000259" key="6">
    <source>
        <dbReference type="Pfam" id="PF01276"/>
    </source>
</evidence>
<keyword evidence="4" id="KW-0663">Pyridoxal phosphate</keyword>
<feature type="domain" description="Orn/Lys/Arg decarboxylases family 1 pyridoxal-P attachment site" evidence="6">
    <location>
        <begin position="3"/>
        <end position="258"/>
    </location>
</feature>
<dbReference type="AlphaFoldDB" id="A0A926ICG1"/>
<keyword evidence="9" id="KW-1185">Reference proteome</keyword>
<dbReference type="InterPro" id="IPR015421">
    <property type="entry name" value="PyrdxlP-dep_Trfase_major"/>
</dbReference>
<dbReference type="PANTHER" id="PTHR43277:SF3">
    <property type="entry name" value="DECARBOXYLASE, PUTATIVE-RELATED"/>
    <property type="match status" value="1"/>
</dbReference>
<proteinExistence type="inferred from homology"/>
<feature type="domain" description="Orn/Lys/Arg decarboxylase C-terminal" evidence="7">
    <location>
        <begin position="545"/>
        <end position="583"/>
    </location>
</feature>
<evidence type="ECO:0000256" key="3">
    <source>
        <dbReference type="ARBA" id="ARBA00022793"/>
    </source>
</evidence>
<keyword evidence="5" id="KW-0456">Lyase</keyword>
<gene>
    <name evidence="8" type="ORF">H8709_10875</name>
</gene>
<dbReference type="GO" id="GO:0008483">
    <property type="term" value="F:transaminase activity"/>
    <property type="evidence" value="ECO:0007669"/>
    <property type="project" value="UniProtKB-KW"/>
</dbReference>
<comment type="caution">
    <text evidence="8">The sequence shown here is derived from an EMBL/GenBank/DDBJ whole genome shotgun (WGS) entry which is preliminary data.</text>
</comment>